<reference evidence="1" key="1">
    <citation type="submission" date="2017-10" db="EMBL/GenBank/DDBJ databases">
        <title>Massilia psychrophilum sp. nov., a novel purple-pigmented bacterium isolated from Tianshan glacier, Xinjiang Municipality, China.</title>
        <authorList>
            <person name="Wang H."/>
        </authorList>
    </citation>
    <scope>NUCLEOTIDE SEQUENCE [LARGE SCALE GENOMIC DNA]</scope>
    <source>
        <strain evidence="1">B2</strain>
    </source>
</reference>
<evidence type="ECO:0000313" key="2">
    <source>
        <dbReference type="Proteomes" id="UP000229897"/>
    </source>
</evidence>
<dbReference type="EMBL" id="CP024608">
    <property type="protein sequence ID" value="ATQ75856.1"/>
    <property type="molecule type" value="Genomic_DNA"/>
</dbReference>
<proteinExistence type="predicted"/>
<accession>A0A2D2DLK5</accession>
<evidence type="ECO:0000313" key="1">
    <source>
        <dbReference type="EMBL" id="ATQ75856.1"/>
    </source>
</evidence>
<protein>
    <submittedName>
        <fullName evidence="1">Uncharacterized protein</fullName>
    </submittedName>
</protein>
<dbReference type="RefSeq" id="WP_099875970.1">
    <property type="nucleotide sequence ID" value="NZ_CP024608.1"/>
</dbReference>
<dbReference type="Proteomes" id="UP000229897">
    <property type="component" value="Chromosome"/>
</dbReference>
<name>A0A2D2DLK5_9BURK</name>
<dbReference type="AlphaFoldDB" id="A0A2D2DLK5"/>
<sequence length="72" mass="7799">MARKPQKHINLAKQNNEKALSDAAPAPLACAGFSELTVCALQENAERARVTPPRPLSKEDFARLLDEAQDAA</sequence>
<dbReference type="KEGG" id="mass:CR152_15970"/>
<keyword evidence="2" id="KW-1185">Reference proteome</keyword>
<gene>
    <name evidence="1" type="ORF">CR152_15970</name>
</gene>
<organism evidence="1 2">
    <name type="scientific">Massilia violaceinigra</name>
    <dbReference type="NCBI Taxonomy" id="2045208"/>
    <lineage>
        <taxon>Bacteria</taxon>
        <taxon>Pseudomonadati</taxon>
        <taxon>Pseudomonadota</taxon>
        <taxon>Betaproteobacteria</taxon>
        <taxon>Burkholderiales</taxon>
        <taxon>Oxalobacteraceae</taxon>
        <taxon>Telluria group</taxon>
        <taxon>Massilia</taxon>
    </lineage>
</organism>